<protein>
    <submittedName>
        <fullName evidence="4">Putative oxidoreductase YhhX</fullName>
        <ecNumber evidence="4">1.-.-.-</ecNumber>
    </submittedName>
</protein>
<dbReference type="PANTHER" id="PTHR43818">
    <property type="entry name" value="BCDNA.GH03377"/>
    <property type="match status" value="1"/>
</dbReference>
<dbReference type="RefSeq" id="WP_145095634.1">
    <property type="nucleotide sequence ID" value="NZ_CP036274.1"/>
</dbReference>
<gene>
    <name evidence="4" type="primary">yhhX</name>
    <name evidence="4" type="ORF">ETAA8_54690</name>
</gene>
<dbReference type="GO" id="GO:0016491">
    <property type="term" value="F:oxidoreductase activity"/>
    <property type="evidence" value="ECO:0007669"/>
    <property type="project" value="UniProtKB-KW"/>
</dbReference>
<dbReference type="EC" id="1.-.-.-" evidence="4"/>
<evidence type="ECO:0000259" key="3">
    <source>
        <dbReference type="Pfam" id="PF22725"/>
    </source>
</evidence>
<keyword evidence="1 4" id="KW-0560">Oxidoreductase</keyword>
<dbReference type="Gene3D" id="3.30.360.10">
    <property type="entry name" value="Dihydrodipicolinate Reductase, domain 2"/>
    <property type="match status" value="1"/>
</dbReference>
<name>A0A517YJE4_9BACT</name>
<dbReference type="InterPro" id="IPR036291">
    <property type="entry name" value="NAD(P)-bd_dom_sf"/>
</dbReference>
<dbReference type="Gene3D" id="3.40.50.720">
    <property type="entry name" value="NAD(P)-binding Rossmann-like Domain"/>
    <property type="match status" value="1"/>
</dbReference>
<dbReference type="KEGG" id="aagg:ETAA8_54690"/>
<dbReference type="InterPro" id="IPR006311">
    <property type="entry name" value="TAT_signal"/>
</dbReference>
<dbReference type="GO" id="GO:0000166">
    <property type="term" value="F:nucleotide binding"/>
    <property type="evidence" value="ECO:0007669"/>
    <property type="project" value="InterPro"/>
</dbReference>
<reference evidence="4 5" key="1">
    <citation type="submission" date="2019-02" db="EMBL/GenBank/DDBJ databases">
        <title>Deep-cultivation of Planctomycetes and their phenomic and genomic characterization uncovers novel biology.</title>
        <authorList>
            <person name="Wiegand S."/>
            <person name="Jogler M."/>
            <person name="Boedeker C."/>
            <person name="Pinto D."/>
            <person name="Vollmers J."/>
            <person name="Rivas-Marin E."/>
            <person name="Kohn T."/>
            <person name="Peeters S.H."/>
            <person name="Heuer A."/>
            <person name="Rast P."/>
            <person name="Oberbeckmann S."/>
            <person name="Bunk B."/>
            <person name="Jeske O."/>
            <person name="Meyerdierks A."/>
            <person name="Storesund J.E."/>
            <person name="Kallscheuer N."/>
            <person name="Luecker S."/>
            <person name="Lage O.M."/>
            <person name="Pohl T."/>
            <person name="Merkel B.J."/>
            <person name="Hornburger P."/>
            <person name="Mueller R.-W."/>
            <person name="Bruemmer F."/>
            <person name="Labrenz M."/>
            <person name="Spormann A.M."/>
            <person name="Op den Camp H."/>
            <person name="Overmann J."/>
            <person name="Amann R."/>
            <person name="Jetten M.S.M."/>
            <person name="Mascher T."/>
            <person name="Medema M.H."/>
            <person name="Devos D.P."/>
            <person name="Kaster A.-K."/>
            <person name="Ovreas L."/>
            <person name="Rohde M."/>
            <person name="Galperin M.Y."/>
            <person name="Jogler C."/>
        </authorList>
    </citation>
    <scope>NUCLEOTIDE SEQUENCE [LARGE SCALE GENOMIC DNA]</scope>
    <source>
        <strain evidence="4 5">ETA_A8</strain>
    </source>
</reference>
<organism evidence="4 5">
    <name type="scientific">Anatilimnocola aggregata</name>
    <dbReference type="NCBI Taxonomy" id="2528021"/>
    <lineage>
        <taxon>Bacteria</taxon>
        <taxon>Pseudomonadati</taxon>
        <taxon>Planctomycetota</taxon>
        <taxon>Planctomycetia</taxon>
        <taxon>Pirellulales</taxon>
        <taxon>Pirellulaceae</taxon>
        <taxon>Anatilimnocola</taxon>
    </lineage>
</organism>
<sequence length="357" mass="39106">MPLPLSRRSILRCAAAGAIALAAPAVHGQKVKQRIKIAQIGTGHAHASKLGVYRASDEYEVVGICEPDEQERGRAEKSVVYKDLPWMTTEQLLNIPDLQAVLVETKVRDSLNAAALAIAAGKHVHLDKPAGESLPYYRQILKQAEEKKLLVQMGYMFRYNPAVVLMRKFIAAGWLGELFEVHTVMSKVVGGSERDNLAQYPGGIMFELGCHVIDLVVSTLGKPTTVRSVARHVAKREDQLLDNMLAVFEYQSAIASVKSSAVEVDGGSRRHFTVCGTSGSFHIQPLDAPNVRYTLERDQGEYKKGTHEIKIGGYPRYYGDAADMAAIIRGEKSSDYSYAHDLAVQEAVLLASGVRTS</sequence>
<proteinExistence type="predicted"/>
<evidence type="ECO:0000313" key="5">
    <source>
        <dbReference type="Proteomes" id="UP000315017"/>
    </source>
</evidence>
<feature type="domain" description="Gfo/Idh/MocA-like oxidoreductase N-terminal" evidence="2">
    <location>
        <begin position="35"/>
        <end position="155"/>
    </location>
</feature>
<dbReference type="SUPFAM" id="SSF51735">
    <property type="entry name" value="NAD(P)-binding Rossmann-fold domains"/>
    <property type="match status" value="1"/>
</dbReference>
<dbReference type="Proteomes" id="UP000315017">
    <property type="component" value="Chromosome"/>
</dbReference>
<dbReference type="EMBL" id="CP036274">
    <property type="protein sequence ID" value="QDU30341.1"/>
    <property type="molecule type" value="Genomic_DNA"/>
</dbReference>
<dbReference type="Pfam" id="PF22725">
    <property type="entry name" value="GFO_IDH_MocA_C3"/>
    <property type="match status" value="1"/>
</dbReference>
<accession>A0A517YJE4</accession>
<dbReference type="OrthoDB" id="9815825at2"/>
<evidence type="ECO:0000259" key="2">
    <source>
        <dbReference type="Pfam" id="PF01408"/>
    </source>
</evidence>
<dbReference type="InterPro" id="IPR000683">
    <property type="entry name" value="Gfo/Idh/MocA-like_OxRdtase_N"/>
</dbReference>
<dbReference type="PROSITE" id="PS51318">
    <property type="entry name" value="TAT"/>
    <property type="match status" value="1"/>
</dbReference>
<keyword evidence="5" id="KW-1185">Reference proteome</keyword>
<evidence type="ECO:0000313" key="4">
    <source>
        <dbReference type="EMBL" id="QDU30341.1"/>
    </source>
</evidence>
<dbReference type="SUPFAM" id="SSF55347">
    <property type="entry name" value="Glyceraldehyde-3-phosphate dehydrogenase-like, C-terminal domain"/>
    <property type="match status" value="1"/>
</dbReference>
<dbReference type="PANTHER" id="PTHR43818:SF11">
    <property type="entry name" value="BCDNA.GH03377"/>
    <property type="match status" value="1"/>
</dbReference>
<dbReference type="AlphaFoldDB" id="A0A517YJE4"/>
<evidence type="ECO:0000256" key="1">
    <source>
        <dbReference type="ARBA" id="ARBA00023002"/>
    </source>
</evidence>
<dbReference type="InterPro" id="IPR050463">
    <property type="entry name" value="Gfo/Idh/MocA_oxidrdct_glycsds"/>
</dbReference>
<dbReference type="InterPro" id="IPR055170">
    <property type="entry name" value="GFO_IDH_MocA-like_dom"/>
</dbReference>
<feature type="domain" description="GFO/IDH/MocA-like oxidoreductase" evidence="3">
    <location>
        <begin position="165"/>
        <end position="281"/>
    </location>
</feature>
<dbReference type="Pfam" id="PF01408">
    <property type="entry name" value="GFO_IDH_MocA"/>
    <property type="match status" value="1"/>
</dbReference>